<feature type="transmembrane region" description="Helical" evidence="1">
    <location>
        <begin position="183"/>
        <end position="201"/>
    </location>
</feature>
<evidence type="ECO:0000313" key="3">
    <source>
        <dbReference type="EMBL" id="NYZ63175.1"/>
    </source>
</evidence>
<evidence type="ECO:0000313" key="4">
    <source>
        <dbReference type="Proteomes" id="UP000589896"/>
    </source>
</evidence>
<accession>A0A7Z0QUB0</accession>
<protein>
    <submittedName>
        <fullName evidence="3">SLATT domain-containing protein</fullName>
    </submittedName>
</protein>
<dbReference type="AlphaFoldDB" id="A0A7Z0QUB0"/>
<dbReference type="RefSeq" id="WP_180545389.1">
    <property type="nucleotide sequence ID" value="NZ_JACCJZ010000017.1"/>
</dbReference>
<keyword evidence="1" id="KW-0472">Membrane</keyword>
<name>A0A7Z0QUB0_9GAMM</name>
<sequence>MPGDALSTMQTQAWITAGARYNAVRRISARSQFSVITVALLSGVGVVVPLISTSHALSSTEGGLAIFSAFLAIIVLVVSLIDGAADFGKKSYVLYKNAEDLNSFSRKVGILIKGDIGAVNILDLQREYEALKQSCAINHEPIDLLRFKAQHRKSPEFSMGGRPDMSAIAAVAVVVLYTLHSRWWMLILWVAALAGFLLLTAE</sequence>
<keyword evidence="1" id="KW-0812">Transmembrane</keyword>
<reference evidence="3 4" key="1">
    <citation type="submission" date="2020-07" db="EMBL/GenBank/DDBJ databases">
        <title>isolation of Luteimonas sp. SJ-16.</title>
        <authorList>
            <person name="Huang X.-X."/>
            <person name="Xu L."/>
            <person name="Sun J.-Q."/>
        </authorList>
    </citation>
    <scope>NUCLEOTIDE SEQUENCE [LARGE SCALE GENOMIC DNA]</scope>
    <source>
        <strain evidence="3 4">SJ-16</strain>
    </source>
</reference>
<dbReference type="Pfam" id="PF18160">
    <property type="entry name" value="SLATT_5"/>
    <property type="match status" value="1"/>
</dbReference>
<comment type="caution">
    <text evidence="3">The sequence shown here is derived from an EMBL/GenBank/DDBJ whole genome shotgun (WGS) entry which is preliminary data.</text>
</comment>
<keyword evidence="4" id="KW-1185">Reference proteome</keyword>
<dbReference type="NCBIfam" id="NF033631">
    <property type="entry name" value="SLATT_5"/>
    <property type="match status" value="1"/>
</dbReference>
<dbReference type="Proteomes" id="UP000589896">
    <property type="component" value="Unassembled WGS sequence"/>
</dbReference>
<organism evidence="3 4">
    <name type="scientific">Luteimonas deserti</name>
    <dbReference type="NCBI Taxonomy" id="2752306"/>
    <lineage>
        <taxon>Bacteria</taxon>
        <taxon>Pseudomonadati</taxon>
        <taxon>Pseudomonadota</taxon>
        <taxon>Gammaproteobacteria</taxon>
        <taxon>Lysobacterales</taxon>
        <taxon>Lysobacteraceae</taxon>
        <taxon>Luteimonas</taxon>
    </lineage>
</organism>
<evidence type="ECO:0000259" key="2">
    <source>
        <dbReference type="Pfam" id="PF18160"/>
    </source>
</evidence>
<feature type="domain" description="SMODS and SLOG-associating 2TM effector" evidence="2">
    <location>
        <begin position="8"/>
        <end position="188"/>
    </location>
</feature>
<evidence type="ECO:0000256" key="1">
    <source>
        <dbReference type="SAM" id="Phobius"/>
    </source>
</evidence>
<feature type="transmembrane region" description="Helical" evidence="1">
    <location>
        <begin position="63"/>
        <end position="81"/>
    </location>
</feature>
<keyword evidence="1" id="KW-1133">Transmembrane helix</keyword>
<proteinExistence type="predicted"/>
<dbReference type="EMBL" id="JACCJZ010000017">
    <property type="protein sequence ID" value="NYZ63175.1"/>
    <property type="molecule type" value="Genomic_DNA"/>
</dbReference>
<gene>
    <name evidence="3" type="ORF">H0E82_10420</name>
</gene>
<feature type="transmembrane region" description="Helical" evidence="1">
    <location>
        <begin position="33"/>
        <end position="51"/>
    </location>
</feature>
<dbReference type="InterPro" id="IPR041115">
    <property type="entry name" value="SLATT_5"/>
</dbReference>